<name>A0A2G6KG91_9BACT</name>
<dbReference type="Proteomes" id="UP000230821">
    <property type="component" value="Unassembled WGS sequence"/>
</dbReference>
<dbReference type="AlphaFoldDB" id="A0A2G6KG91"/>
<accession>A0A2G6KG91</accession>
<dbReference type="EMBL" id="PDSK01000094">
    <property type="protein sequence ID" value="PIE33829.1"/>
    <property type="molecule type" value="Genomic_DNA"/>
</dbReference>
<evidence type="ECO:0000313" key="2">
    <source>
        <dbReference type="Proteomes" id="UP000230821"/>
    </source>
</evidence>
<proteinExistence type="predicted"/>
<evidence type="ECO:0000313" key="1">
    <source>
        <dbReference type="EMBL" id="PIE33829.1"/>
    </source>
</evidence>
<sequence>MSEKVFNAGDEVDSYCMSCKLMLMHRIVAVVDGKPEKVVCGTCNRKHKYRPNLPKSRQPKTAKKTTRIRRSKDPALLWEEAMTGKDLSNPKPYSISGAFLENDIIDHKKFGPGLVMQLMGEGKMEVIFKEGTKLLVCER</sequence>
<gene>
    <name evidence="1" type="ORF">CSA56_09970</name>
</gene>
<protein>
    <submittedName>
        <fullName evidence="1">Uncharacterized protein</fullName>
    </submittedName>
</protein>
<reference evidence="1 2" key="1">
    <citation type="submission" date="2017-10" db="EMBL/GenBank/DDBJ databases">
        <title>Novel microbial diversity and functional potential in the marine mammal oral microbiome.</title>
        <authorList>
            <person name="Dudek N.K."/>
            <person name="Sun C.L."/>
            <person name="Burstein D."/>
            <person name="Kantor R.S."/>
            <person name="Aliaga Goltsman D.S."/>
            <person name="Bik E.M."/>
            <person name="Thomas B.C."/>
            <person name="Banfield J.F."/>
            <person name="Relman D.A."/>
        </authorList>
    </citation>
    <scope>NUCLEOTIDE SEQUENCE [LARGE SCALE GENOMIC DNA]</scope>
    <source>
        <strain evidence="1">DOLJORAL78_47_16</strain>
    </source>
</reference>
<organism evidence="1 2">
    <name type="scientific">candidate division KSB3 bacterium</name>
    <dbReference type="NCBI Taxonomy" id="2044937"/>
    <lineage>
        <taxon>Bacteria</taxon>
        <taxon>candidate division KSB3</taxon>
    </lineage>
</organism>
<comment type="caution">
    <text evidence="1">The sequence shown here is derived from an EMBL/GenBank/DDBJ whole genome shotgun (WGS) entry which is preliminary data.</text>
</comment>